<evidence type="ECO:0000259" key="9">
    <source>
        <dbReference type="PROSITE" id="PS50157"/>
    </source>
</evidence>
<evidence type="ECO:0000256" key="7">
    <source>
        <dbReference type="ARBA" id="ARBA00023242"/>
    </source>
</evidence>
<keyword evidence="3" id="KW-0677">Repeat</keyword>
<dbReference type="GO" id="GO:0003700">
    <property type="term" value="F:DNA-binding transcription factor activity"/>
    <property type="evidence" value="ECO:0007669"/>
    <property type="project" value="TreeGrafter"/>
</dbReference>
<keyword evidence="2" id="KW-0479">Metal-binding</keyword>
<proteinExistence type="predicted"/>
<keyword evidence="11" id="KW-1185">Reference proteome</keyword>
<dbReference type="GO" id="GO:0008270">
    <property type="term" value="F:zinc ion binding"/>
    <property type="evidence" value="ECO:0007669"/>
    <property type="project" value="UniProtKB-KW"/>
</dbReference>
<dbReference type="GO" id="GO:0005634">
    <property type="term" value="C:nucleus"/>
    <property type="evidence" value="ECO:0007669"/>
    <property type="project" value="UniProtKB-SubCell"/>
</dbReference>
<name>A0A9D4S995_DREPO</name>
<evidence type="ECO:0000256" key="8">
    <source>
        <dbReference type="PROSITE-ProRule" id="PRU00042"/>
    </source>
</evidence>
<protein>
    <recommendedName>
        <fullName evidence="9">C2H2-type domain-containing protein</fullName>
    </recommendedName>
</protein>
<evidence type="ECO:0000256" key="5">
    <source>
        <dbReference type="ARBA" id="ARBA00022833"/>
    </source>
</evidence>
<dbReference type="SUPFAM" id="SSF57667">
    <property type="entry name" value="beta-beta-alpha zinc fingers"/>
    <property type="match status" value="1"/>
</dbReference>
<evidence type="ECO:0000313" key="10">
    <source>
        <dbReference type="EMBL" id="KAH3897389.1"/>
    </source>
</evidence>
<keyword evidence="7" id="KW-0539">Nucleus</keyword>
<dbReference type="EMBL" id="JAIWYP010000001">
    <property type="protein sequence ID" value="KAH3897389.1"/>
    <property type="molecule type" value="Genomic_DNA"/>
</dbReference>
<feature type="domain" description="C2H2-type" evidence="9">
    <location>
        <begin position="40"/>
        <end position="67"/>
    </location>
</feature>
<keyword evidence="4 8" id="KW-0863">Zinc-finger</keyword>
<dbReference type="Gene3D" id="3.30.160.60">
    <property type="entry name" value="Classic Zinc Finger"/>
    <property type="match status" value="2"/>
</dbReference>
<dbReference type="InterPro" id="IPR036236">
    <property type="entry name" value="Znf_C2H2_sf"/>
</dbReference>
<keyword evidence="6" id="KW-0238">DNA-binding</keyword>
<dbReference type="SMART" id="SM00355">
    <property type="entry name" value="ZnF_C2H2"/>
    <property type="match status" value="2"/>
</dbReference>
<dbReference type="GO" id="GO:0006357">
    <property type="term" value="P:regulation of transcription by RNA polymerase II"/>
    <property type="evidence" value="ECO:0007669"/>
    <property type="project" value="TreeGrafter"/>
</dbReference>
<gene>
    <name evidence="10" type="ORF">DPMN_021577</name>
</gene>
<evidence type="ECO:0000256" key="1">
    <source>
        <dbReference type="ARBA" id="ARBA00004123"/>
    </source>
</evidence>
<dbReference type="PROSITE" id="PS00028">
    <property type="entry name" value="ZINC_FINGER_C2H2_1"/>
    <property type="match status" value="1"/>
</dbReference>
<accession>A0A9D4S995</accession>
<dbReference type="Pfam" id="PF00096">
    <property type="entry name" value="zf-C2H2"/>
    <property type="match status" value="1"/>
</dbReference>
<evidence type="ECO:0000256" key="2">
    <source>
        <dbReference type="ARBA" id="ARBA00022723"/>
    </source>
</evidence>
<comment type="caution">
    <text evidence="10">The sequence shown here is derived from an EMBL/GenBank/DDBJ whole genome shotgun (WGS) entry which is preliminary data.</text>
</comment>
<sequence length="113" mass="13026">MTFTIVNVIAVLENSRSLYERYAPQASTYANEAVPDGNRFRCPICSKTVSWRYTLLEHMTVHTKEKPFRYSFCAAEFTRRDTLVKHLYRAHPDMTCTNINADTPYHATGSSIK</sequence>
<evidence type="ECO:0000256" key="3">
    <source>
        <dbReference type="ARBA" id="ARBA00022737"/>
    </source>
</evidence>
<dbReference type="InterPro" id="IPR050589">
    <property type="entry name" value="Ikaros_C2H2-ZF"/>
</dbReference>
<comment type="subcellular location">
    <subcellularLocation>
        <location evidence="1">Nucleus</location>
    </subcellularLocation>
</comment>
<reference evidence="10" key="2">
    <citation type="submission" date="2020-11" db="EMBL/GenBank/DDBJ databases">
        <authorList>
            <person name="McCartney M.A."/>
            <person name="Auch B."/>
            <person name="Kono T."/>
            <person name="Mallez S."/>
            <person name="Becker A."/>
            <person name="Gohl D.M."/>
            <person name="Silverstein K.A.T."/>
            <person name="Koren S."/>
            <person name="Bechman K.B."/>
            <person name="Herman A."/>
            <person name="Abrahante J.E."/>
            <person name="Garbe J."/>
        </authorList>
    </citation>
    <scope>NUCLEOTIDE SEQUENCE</scope>
    <source>
        <strain evidence="10">Duluth1</strain>
        <tissue evidence="10">Whole animal</tissue>
    </source>
</reference>
<dbReference type="PANTHER" id="PTHR24404">
    <property type="entry name" value="ZINC FINGER PROTEIN"/>
    <property type="match status" value="1"/>
</dbReference>
<dbReference type="PROSITE" id="PS50157">
    <property type="entry name" value="ZINC_FINGER_C2H2_2"/>
    <property type="match status" value="1"/>
</dbReference>
<dbReference type="Proteomes" id="UP000828390">
    <property type="component" value="Unassembled WGS sequence"/>
</dbReference>
<dbReference type="InterPro" id="IPR013087">
    <property type="entry name" value="Znf_C2H2_type"/>
</dbReference>
<evidence type="ECO:0000256" key="4">
    <source>
        <dbReference type="ARBA" id="ARBA00022771"/>
    </source>
</evidence>
<dbReference type="PANTHER" id="PTHR24404:SF114">
    <property type="entry name" value="KLUMPFUSS, ISOFORM B-RELATED"/>
    <property type="match status" value="1"/>
</dbReference>
<reference evidence="10" key="1">
    <citation type="journal article" date="2019" name="bioRxiv">
        <title>The Genome of the Zebra Mussel, Dreissena polymorpha: A Resource for Invasive Species Research.</title>
        <authorList>
            <person name="McCartney M.A."/>
            <person name="Auch B."/>
            <person name="Kono T."/>
            <person name="Mallez S."/>
            <person name="Zhang Y."/>
            <person name="Obille A."/>
            <person name="Becker A."/>
            <person name="Abrahante J.E."/>
            <person name="Garbe J."/>
            <person name="Badalamenti J.P."/>
            <person name="Herman A."/>
            <person name="Mangelson H."/>
            <person name="Liachko I."/>
            <person name="Sullivan S."/>
            <person name="Sone E.D."/>
            <person name="Koren S."/>
            <person name="Silverstein K.A.T."/>
            <person name="Beckman K.B."/>
            <person name="Gohl D.M."/>
        </authorList>
    </citation>
    <scope>NUCLEOTIDE SEQUENCE</scope>
    <source>
        <strain evidence="10">Duluth1</strain>
        <tissue evidence="10">Whole animal</tissue>
    </source>
</reference>
<organism evidence="10 11">
    <name type="scientific">Dreissena polymorpha</name>
    <name type="common">Zebra mussel</name>
    <name type="synonym">Mytilus polymorpha</name>
    <dbReference type="NCBI Taxonomy" id="45954"/>
    <lineage>
        <taxon>Eukaryota</taxon>
        <taxon>Metazoa</taxon>
        <taxon>Spiralia</taxon>
        <taxon>Lophotrochozoa</taxon>
        <taxon>Mollusca</taxon>
        <taxon>Bivalvia</taxon>
        <taxon>Autobranchia</taxon>
        <taxon>Heteroconchia</taxon>
        <taxon>Euheterodonta</taxon>
        <taxon>Imparidentia</taxon>
        <taxon>Neoheterodontei</taxon>
        <taxon>Myida</taxon>
        <taxon>Dreissenoidea</taxon>
        <taxon>Dreissenidae</taxon>
        <taxon>Dreissena</taxon>
    </lineage>
</organism>
<evidence type="ECO:0000256" key="6">
    <source>
        <dbReference type="ARBA" id="ARBA00023125"/>
    </source>
</evidence>
<dbReference type="AlphaFoldDB" id="A0A9D4S995"/>
<keyword evidence="5" id="KW-0862">Zinc</keyword>
<dbReference type="GO" id="GO:0000978">
    <property type="term" value="F:RNA polymerase II cis-regulatory region sequence-specific DNA binding"/>
    <property type="evidence" value="ECO:0007669"/>
    <property type="project" value="TreeGrafter"/>
</dbReference>
<evidence type="ECO:0000313" key="11">
    <source>
        <dbReference type="Proteomes" id="UP000828390"/>
    </source>
</evidence>